<comment type="caution">
    <text evidence="1">The sequence shown here is derived from an EMBL/GenBank/DDBJ whole genome shotgun (WGS) entry which is preliminary data.</text>
</comment>
<name>A0ABR8Y4N1_9BACT</name>
<sequence>MDLSNWFKGFELGIARLTEEERKRFFAECGKNCVRNGVLPIYEKLYKDANGNMDTFFRKANELPGVSGKVVKEGQIYRLSFLECTCGLHTEGYVRTPLLCECSRQSVLYALHSLWQEHDFRVTLCCSILQGNEKCIMQIEVIQGRSQSS</sequence>
<keyword evidence="2" id="KW-1185">Reference proteome</keyword>
<evidence type="ECO:0008006" key="3">
    <source>
        <dbReference type="Google" id="ProtNLM"/>
    </source>
</evidence>
<reference evidence="1 2" key="1">
    <citation type="submission" date="2020-08" db="EMBL/GenBank/DDBJ databases">
        <title>A Genomic Blueprint of the Chicken Gut Microbiome.</title>
        <authorList>
            <person name="Gilroy R."/>
            <person name="Ravi A."/>
            <person name="Getino M."/>
            <person name="Pursley I."/>
            <person name="Horton D.L."/>
            <person name="Alikhan N.-F."/>
            <person name="Baker D."/>
            <person name="Gharbi K."/>
            <person name="Hall N."/>
            <person name="Watson M."/>
            <person name="Adriaenssens E.M."/>
            <person name="Foster-Nyarko E."/>
            <person name="Jarju S."/>
            <person name="Secka A."/>
            <person name="Antonio M."/>
            <person name="Oren A."/>
            <person name="Chaudhuri R."/>
            <person name="La Ragione R.M."/>
            <person name="Hildebrand F."/>
            <person name="Pallen M.J."/>
        </authorList>
    </citation>
    <scope>NUCLEOTIDE SEQUENCE [LARGE SCALE GENOMIC DNA]</scope>
    <source>
        <strain evidence="1 2">Sa1CVN1</strain>
    </source>
</reference>
<dbReference type="Proteomes" id="UP000620874">
    <property type="component" value="Unassembled WGS sequence"/>
</dbReference>
<evidence type="ECO:0000313" key="2">
    <source>
        <dbReference type="Proteomes" id="UP000620874"/>
    </source>
</evidence>
<accession>A0ABR8Y4N1</accession>
<protein>
    <recommendedName>
        <fullName evidence="3">4-vinyl reductase 4VR domain-containing protein</fullName>
    </recommendedName>
</protein>
<gene>
    <name evidence="1" type="ORF">H9625_00775</name>
</gene>
<proteinExistence type="predicted"/>
<organism evidence="1 2">
    <name type="scientific">Phocaeicola intestinalis</name>
    <dbReference type="NCBI Taxonomy" id="2762212"/>
    <lineage>
        <taxon>Bacteria</taxon>
        <taxon>Pseudomonadati</taxon>
        <taxon>Bacteroidota</taxon>
        <taxon>Bacteroidia</taxon>
        <taxon>Bacteroidales</taxon>
        <taxon>Bacteroidaceae</taxon>
        <taxon>Phocaeicola</taxon>
    </lineage>
</organism>
<evidence type="ECO:0000313" key="1">
    <source>
        <dbReference type="EMBL" id="MBD8038994.1"/>
    </source>
</evidence>
<dbReference type="EMBL" id="JACSPP010000002">
    <property type="protein sequence ID" value="MBD8038994.1"/>
    <property type="molecule type" value="Genomic_DNA"/>
</dbReference>
<dbReference type="RefSeq" id="WP_191762748.1">
    <property type="nucleotide sequence ID" value="NZ_JACSPP010000002.1"/>
</dbReference>